<name>A0AA46TEZ7_9ACTN</name>
<dbReference type="KEGG" id="sgrg:L0C25_16495"/>
<evidence type="ECO:0008006" key="3">
    <source>
        <dbReference type="Google" id="ProtNLM"/>
    </source>
</evidence>
<gene>
    <name evidence="1" type="ORF">L0C25_16495</name>
</gene>
<evidence type="ECO:0000313" key="2">
    <source>
        <dbReference type="Proteomes" id="UP001164390"/>
    </source>
</evidence>
<dbReference type="EMBL" id="CP094970">
    <property type="protein sequence ID" value="UYM04132.1"/>
    <property type="molecule type" value="Genomic_DNA"/>
</dbReference>
<dbReference type="AlphaFoldDB" id="A0AA46TEZ7"/>
<dbReference type="RefSeq" id="WP_271632791.1">
    <property type="nucleotide sequence ID" value="NZ_CP094970.1"/>
</dbReference>
<proteinExistence type="predicted"/>
<dbReference type="SUPFAM" id="SSF55298">
    <property type="entry name" value="YjgF-like"/>
    <property type="match status" value="1"/>
</dbReference>
<accession>A0AA46TEZ7</accession>
<keyword evidence="2" id="KW-1185">Reference proteome</keyword>
<evidence type="ECO:0000313" key="1">
    <source>
        <dbReference type="EMBL" id="UYM04132.1"/>
    </source>
</evidence>
<reference evidence="1" key="1">
    <citation type="submission" date="2022-01" db="EMBL/GenBank/DDBJ databases">
        <title>Nocardioidaceae gen. sp. A5X3R13.</title>
        <authorList>
            <person name="Lopez Marin M.A."/>
            <person name="Uhlik O."/>
        </authorList>
    </citation>
    <scope>NUCLEOTIDE SEQUENCE</scope>
    <source>
        <strain evidence="1">A5X3R13</strain>
    </source>
</reference>
<sequence>MAYAVESANDRLIALGHSLPPLSADPKHAAYRTADSAIYVSGQLPYCDGGLMDDGVLGLDLDVDVARPLAVQARSAIGVAALPRNSPAEIRLVCGRA</sequence>
<dbReference type="Gene3D" id="3.30.1330.40">
    <property type="entry name" value="RutC-like"/>
    <property type="match status" value="1"/>
</dbReference>
<organism evidence="1 2">
    <name type="scientific">Solicola gregarius</name>
    <dbReference type="NCBI Taxonomy" id="2908642"/>
    <lineage>
        <taxon>Bacteria</taxon>
        <taxon>Bacillati</taxon>
        <taxon>Actinomycetota</taxon>
        <taxon>Actinomycetes</taxon>
        <taxon>Propionibacteriales</taxon>
        <taxon>Nocardioidaceae</taxon>
        <taxon>Solicola</taxon>
    </lineage>
</organism>
<protein>
    <recommendedName>
        <fullName evidence="3">RidA family protein</fullName>
    </recommendedName>
</protein>
<dbReference type="Proteomes" id="UP001164390">
    <property type="component" value="Chromosome"/>
</dbReference>
<dbReference type="InterPro" id="IPR035959">
    <property type="entry name" value="RutC-like_sf"/>
</dbReference>